<evidence type="ECO:0000256" key="9">
    <source>
        <dbReference type="SAM" id="MobiDB-lite"/>
    </source>
</evidence>
<dbReference type="Gene3D" id="2.60.120.10">
    <property type="entry name" value="Jelly Rolls"/>
    <property type="match status" value="1"/>
</dbReference>
<evidence type="ECO:0000313" key="14">
    <source>
        <dbReference type="Proteomes" id="UP000325161"/>
    </source>
</evidence>
<dbReference type="GO" id="GO:0004475">
    <property type="term" value="F:mannose-1-phosphate guanylyltransferase (GTP) activity"/>
    <property type="evidence" value="ECO:0007669"/>
    <property type="project" value="UniProtKB-EC"/>
</dbReference>
<evidence type="ECO:0000259" key="11">
    <source>
        <dbReference type="Pfam" id="PF01050"/>
    </source>
</evidence>
<dbReference type="InterPro" id="IPR049577">
    <property type="entry name" value="GMPP_N"/>
</dbReference>
<dbReference type="InterPro" id="IPR029044">
    <property type="entry name" value="Nucleotide-diphossugar_trans"/>
</dbReference>
<dbReference type="FunFam" id="2.60.120.10:FF:000032">
    <property type="entry name" value="Mannose-1-phosphate guanylyltransferase/mannose-6-phosphate isomerase"/>
    <property type="match status" value="1"/>
</dbReference>
<evidence type="ECO:0000313" key="13">
    <source>
        <dbReference type="EMBL" id="QEI09519.1"/>
    </source>
</evidence>
<dbReference type="EMBL" id="CP043046">
    <property type="protein sequence ID" value="QEI09519.1"/>
    <property type="molecule type" value="Genomic_DNA"/>
</dbReference>
<feature type="domain" description="Mannose-6-phosphate isomerase type II C-terminal" evidence="11">
    <location>
        <begin position="353"/>
        <end position="467"/>
    </location>
</feature>
<comment type="similarity">
    <text evidence="1 8">Belongs to the mannose-6-phosphate isomerase type 2 family.</text>
</comment>
<accession>A0A5C0B3P3</accession>
<reference evidence="13 14" key="1">
    <citation type="submission" date="2019-08" db="EMBL/GenBank/DDBJ databases">
        <title>Amphibian skin-associated Pigmentiphaga: genome sequence and occurrence across geography and hosts.</title>
        <authorList>
            <person name="Bletz M.C."/>
            <person name="Bunk B."/>
            <person name="Sproeer C."/>
            <person name="Biwer P."/>
            <person name="Reiter S."/>
            <person name="Rabemananjara F.C.E."/>
            <person name="Schulz S."/>
            <person name="Overmann J."/>
            <person name="Vences M."/>
        </authorList>
    </citation>
    <scope>NUCLEOTIDE SEQUENCE [LARGE SCALE GENOMIC DNA]</scope>
    <source>
        <strain evidence="13 14">Mada1488</strain>
    </source>
</reference>
<evidence type="ECO:0000256" key="8">
    <source>
        <dbReference type="RuleBase" id="RU004190"/>
    </source>
</evidence>
<dbReference type="InterPro" id="IPR006375">
    <property type="entry name" value="Man1P_GuaTrfase/Man6P_Isoase"/>
</dbReference>
<dbReference type="AlphaFoldDB" id="A0A5C0B3P3"/>
<evidence type="ECO:0000256" key="1">
    <source>
        <dbReference type="ARBA" id="ARBA00006115"/>
    </source>
</evidence>
<keyword evidence="13" id="KW-0413">Isomerase</keyword>
<name>A0A5C0B3P3_9BURK</name>
<dbReference type="CDD" id="cd02509">
    <property type="entry name" value="GDP-M1P_Guanylyltransferase"/>
    <property type="match status" value="1"/>
</dbReference>
<evidence type="ECO:0000256" key="6">
    <source>
        <dbReference type="ARBA" id="ARBA00023134"/>
    </source>
</evidence>
<dbReference type="Pfam" id="PF00483">
    <property type="entry name" value="NTP_transferase"/>
    <property type="match status" value="1"/>
</dbReference>
<dbReference type="Pfam" id="PF01050">
    <property type="entry name" value="MannoseP_isomer"/>
    <property type="match status" value="1"/>
</dbReference>
<dbReference type="GO" id="GO:0000271">
    <property type="term" value="P:polysaccharide biosynthetic process"/>
    <property type="evidence" value="ECO:0007669"/>
    <property type="project" value="InterPro"/>
</dbReference>
<dbReference type="InterPro" id="IPR014710">
    <property type="entry name" value="RmlC-like_jellyroll"/>
</dbReference>
<gene>
    <name evidence="13" type="ORF">FXN63_23195</name>
</gene>
<organism evidence="13 14">
    <name type="scientific">Pigmentiphaga aceris</name>
    <dbReference type="NCBI Taxonomy" id="1940612"/>
    <lineage>
        <taxon>Bacteria</taxon>
        <taxon>Pseudomonadati</taxon>
        <taxon>Pseudomonadota</taxon>
        <taxon>Betaproteobacteria</taxon>
        <taxon>Burkholderiales</taxon>
        <taxon>Alcaligenaceae</taxon>
        <taxon>Pigmentiphaga</taxon>
    </lineage>
</organism>
<evidence type="ECO:0000256" key="5">
    <source>
        <dbReference type="ARBA" id="ARBA00022741"/>
    </source>
</evidence>
<dbReference type="NCBIfam" id="TIGR01479">
    <property type="entry name" value="GMP_PMI"/>
    <property type="match status" value="1"/>
</dbReference>
<keyword evidence="14" id="KW-1185">Reference proteome</keyword>
<dbReference type="InterPro" id="IPR054566">
    <property type="entry name" value="ManC/GMP-like_b-helix"/>
</dbReference>
<proteinExistence type="inferred from homology"/>
<dbReference type="InterPro" id="IPR005835">
    <property type="entry name" value="NTP_transferase_dom"/>
</dbReference>
<feature type="domain" description="MannoseP isomerase/GMP-like beta-helix" evidence="12">
    <location>
        <begin position="298"/>
        <end position="349"/>
    </location>
</feature>
<dbReference type="Proteomes" id="UP000325161">
    <property type="component" value="Chromosome"/>
</dbReference>
<dbReference type="GO" id="GO:0016853">
    <property type="term" value="F:isomerase activity"/>
    <property type="evidence" value="ECO:0007669"/>
    <property type="project" value="UniProtKB-KW"/>
</dbReference>
<feature type="domain" description="Nucleotidyl transferase" evidence="10">
    <location>
        <begin position="5"/>
        <end position="288"/>
    </location>
</feature>
<dbReference type="GO" id="GO:0009298">
    <property type="term" value="P:GDP-mannose biosynthetic process"/>
    <property type="evidence" value="ECO:0007669"/>
    <property type="project" value="TreeGrafter"/>
</dbReference>
<dbReference type="SUPFAM" id="SSF51182">
    <property type="entry name" value="RmlC-like cupins"/>
    <property type="match status" value="1"/>
</dbReference>
<sequence>MKLQPVILSGGSGTRLWPQSREHHPKQLLPLMGEETMLQATARRVEGFTAAQSLPPLVVSNNEYRFIIAEQLRQLGQDHAHVLIEPVGRNTAPALTLAALHTAEEDPVLLVMPADHVIGDLDAFHRAIEAGLSSAEQGLIVTFGIVPAGPETGYGYLRVGKDGALRDLEEFVEKPDAVTAQSYVDSGNYLWNSGLFMLRASTWLKALRQLQPAMYSAVEQAFAAADVQGPFTVVQAEAFAASPSDSIDYAVMEKLAETDIKTKVVPLSCGWSDVGAWDAFWEASPKDARGNVTRGDVVLESASDCVVLSTDRLVACVGVDNVVVVETPDAVLVMDKRQAQLVKPIVDRLKKAERPEARAHRRVYRPWGMYDSIDMGERFQVKRIVVEPGGTLSLQMHHHRAEHWVVVRGTAEVERGEDTFLLTENQSTYIPHGVRHRLRNPGKIPLEMIEIQSGSYLGEDDIVRFSDTYGRN</sequence>
<dbReference type="SUPFAM" id="SSF53448">
    <property type="entry name" value="Nucleotide-diphospho-sugar transferases"/>
    <property type="match status" value="1"/>
</dbReference>
<feature type="region of interest" description="Disordered" evidence="9">
    <location>
        <begin position="1"/>
        <end position="21"/>
    </location>
</feature>
<keyword evidence="5" id="KW-0547">Nucleotide-binding</keyword>
<dbReference type="EC" id="2.7.7.13" evidence="2"/>
<dbReference type="Pfam" id="PF22640">
    <property type="entry name" value="ManC_GMP_beta-helix"/>
    <property type="match status" value="1"/>
</dbReference>
<evidence type="ECO:0000256" key="2">
    <source>
        <dbReference type="ARBA" id="ARBA00012387"/>
    </source>
</evidence>
<dbReference type="OrthoDB" id="9806359at2"/>
<keyword evidence="4 13" id="KW-0548">Nucleotidyltransferase</keyword>
<dbReference type="FunFam" id="3.90.550.10:FF:000046">
    <property type="entry name" value="Mannose-1-phosphate guanylyltransferase (GDP)"/>
    <property type="match status" value="1"/>
</dbReference>
<evidence type="ECO:0000259" key="10">
    <source>
        <dbReference type="Pfam" id="PF00483"/>
    </source>
</evidence>
<evidence type="ECO:0000256" key="4">
    <source>
        <dbReference type="ARBA" id="ARBA00022695"/>
    </source>
</evidence>
<evidence type="ECO:0000256" key="3">
    <source>
        <dbReference type="ARBA" id="ARBA00022679"/>
    </source>
</evidence>
<dbReference type="Gene3D" id="3.90.550.10">
    <property type="entry name" value="Spore Coat Polysaccharide Biosynthesis Protein SpsA, Chain A"/>
    <property type="match status" value="1"/>
</dbReference>
<evidence type="ECO:0000259" key="12">
    <source>
        <dbReference type="Pfam" id="PF22640"/>
    </source>
</evidence>
<dbReference type="KEGG" id="pacr:FXN63_23195"/>
<dbReference type="InterPro" id="IPR001538">
    <property type="entry name" value="Man6P_isomerase-2_C"/>
</dbReference>
<dbReference type="CDD" id="cd02213">
    <property type="entry name" value="cupin_PMI_typeII_C"/>
    <property type="match status" value="1"/>
</dbReference>
<dbReference type="RefSeq" id="WP_148819740.1">
    <property type="nucleotide sequence ID" value="NZ_CP043046.1"/>
</dbReference>
<comment type="catalytic activity">
    <reaction evidence="7">
        <text>alpha-D-mannose 1-phosphate + GTP + H(+) = GDP-alpha-D-mannose + diphosphate</text>
        <dbReference type="Rhea" id="RHEA:15229"/>
        <dbReference type="ChEBI" id="CHEBI:15378"/>
        <dbReference type="ChEBI" id="CHEBI:33019"/>
        <dbReference type="ChEBI" id="CHEBI:37565"/>
        <dbReference type="ChEBI" id="CHEBI:57527"/>
        <dbReference type="ChEBI" id="CHEBI:58409"/>
        <dbReference type="EC" id="2.7.7.13"/>
    </reaction>
</comment>
<keyword evidence="6" id="KW-0342">GTP-binding</keyword>
<dbReference type="InterPro" id="IPR011051">
    <property type="entry name" value="RmlC_Cupin_sf"/>
</dbReference>
<dbReference type="PANTHER" id="PTHR46390:SF1">
    <property type="entry name" value="MANNOSE-1-PHOSPHATE GUANYLYLTRANSFERASE"/>
    <property type="match status" value="1"/>
</dbReference>
<dbReference type="PANTHER" id="PTHR46390">
    <property type="entry name" value="MANNOSE-1-PHOSPHATE GUANYLYLTRANSFERASE"/>
    <property type="match status" value="1"/>
</dbReference>
<keyword evidence="3 13" id="KW-0808">Transferase</keyword>
<dbReference type="GO" id="GO:0005525">
    <property type="term" value="F:GTP binding"/>
    <property type="evidence" value="ECO:0007669"/>
    <property type="project" value="UniProtKB-KW"/>
</dbReference>
<evidence type="ECO:0000256" key="7">
    <source>
        <dbReference type="ARBA" id="ARBA00047343"/>
    </source>
</evidence>
<protein>
    <recommendedName>
        <fullName evidence="2">mannose-1-phosphate guanylyltransferase</fullName>
        <ecNumber evidence="2">2.7.7.13</ecNumber>
    </recommendedName>
</protein>
<dbReference type="InterPro" id="IPR051161">
    <property type="entry name" value="Mannose-6P_isomerase_type2"/>
</dbReference>